<keyword evidence="10" id="KW-0206">Cytoskeleton</keyword>
<evidence type="ECO:0000256" key="7">
    <source>
        <dbReference type="ARBA" id="ARBA00022583"/>
    </source>
</evidence>
<dbReference type="InterPro" id="IPR036274">
    <property type="entry name" value="HR1_rpt_sf"/>
</dbReference>
<dbReference type="Gene3D" id="1.20.1270.60">
    <property type="entry name" value="Arfaptin homology (AH) domain/BAR domain"/>
    <property type="match status" value="1"/>
</dbReference>
<sequence length="552" mass="63659">MKDPVSGCTYGRVYEHIKKFSKNGDNYCKELISVLQQRADLEKRYSKGLIRLASKITKASANMMKNSIFDVWNCVSEEMAATADLHRKLGSAIEQEAIKPIRQVLDEHSKRRKPLDIAVDKASKLVIDNWSQQIKCKKKLMTSTKNHEVLFHFVDGNTQVATEKEKRKLLSKLKKSTEALTKMDNHYYKLNRTGEDTRLKWELTLEQSYQKICELEKEKINLLCDILNKYNHHISCFGRTLIECQRQIHEAVQNVNIEKDILILVEERSILSDENKTEFLLTDYYEEETRNSMDKERRRTGLALKIQRLQEDITRSLKDKEGLEKMVRTYSENPSFSAKLEETVMQLNEITLKLTLLEFNFYKLSLCVAELEGAGQPSHPLNGSITKCKDKEYYHSVVQISRPVKMKNVQHRRSLTNSIASDTRRDHQGQSPQPANQPIRIIQPTNSNHSSLGQEQMRADTASNNSDQLDERDCSTLDGVCPIQEIGTCKVLYTYQAGREDELNIKKGDILRIHRKDITGWWFGSFKGKKGMFPATYVEELSQDTKYGSSEA</sequence>
<dbReference type="CTD" id="115677"/>
<accession>V9KI57</accession>
<feature type="domain" description="F-BAR" evidence="15">
    <location>
        <begin position="1"/>
        <end position="260"/>
    </location>
</feature>
<dbReference type="OMA" id="HRLARFQ"/>
<evidence type="ECO:0000313" key="17">
    <source>
        <dbReference type="EMBL" id="AFO98049.1"/>
    </source>
</evidence>
<keyword evidence="8 12" id="KW-0175">Coiled coil</keyword>
<feature type="domain" description="SH3" evidence="14">
    <location>
        <begin position="484"/>
        <end position="543"/>
    </location>
</feature>
<dbReference type="Gene3D" id="6.10.140.470">
    <property type="match status" value="1"/>
</dbReference>
<dbReference type="GO" id="GO:0005886">
    <property type="term" value="C:plasma membrane"/>
    <property type="evidence" value="ECO:0007669"/>
    <property type="project" value="UniProtKB-SubCell"/>
</dbReference>
<evidence type="ECO:0000256" key="10">
    <source>
        <dbReference type="ARBA" id="ARBA00023212"/>
    </source>
</evidence>
<dbReference type="GeneTree" id="ENSGT00510000048120"/>
<evidence type="ECO:0000256" key="13">
    <source>
        <dbReference type="SAM" id="MobiDB-lite"/>
    </source>
</evidence>
<dbReference type="GeneID" id="103176383"/>
<dbReference type="InterPro" id="IPR027267">
    <property type="entry name" value="AH/BAR_dom_sf"/>
</dbReference>
<evidence type="ECO:0000259" key="15">
    <source>
        <dbReference type="PROSITE" id="PS51741"/>
    </source>
</evidence>
<evidence type="ECO:0000256" key="4">
    <source>
        <dbReference type="ARBA" id="ARBA00022475"/>
    </source>
</evidence>
<dbReference type="InterPro" id="IPR011072">
    <property type="entry name" value="HR1_rho-bd"/>
</dbReference>
<reference evidence="18" key="4">
    <citation type="submission" date="2025-05" db="UniProtKB">
        <authorList>
            <consortium name="Ensembl"/>
        </authorList>
    </citation>
    <scope>IDENTIFICATION</scope>
</reference>
<reference evidence="17 19" key="3">
    <citation type="journal article" date="2014" name="Nature">
        <title>Elephant shark genome provides unique insights into gnathostome evolution.</title>
        <authorList>
            <consortium name="International Elephant Shark Genome Sequencing Consortium"/>
            <person name="Venkatesh B."/>
            <person name="Lee A.P."/>
            <person name="Ravi V."/>
            <person name="Maurya A.K."/>
            <person name="Lian M.M."/>
            <person name="Swann J.B."/>
            <person name="Ohta Y."/>
            <person name="Flajnik M.F."/>
            <person name="Sutoh Y."/>
            <person name="Kasahara M."/>
            <person name="Hoon S."/>
            <person name="Gangu V."/>
            <person name="Roy S.W."/>
            <person name="Irimia M."/>
            <person name="Korzh V."/>
            <person name="Kondrychyn I."/>
            <person name="Lim Z.W."/>
            <person name="Tay B.H."/>
            <person name="Tohari S."/>
            <person name="Kong K.W."/>
            <person name="Ho S."/>
            <person name="Lorente-Galdos B."/>
            <person name="Quilez J."/>
            <person name="Marques-Bonet T."/>
            <person name="Raney B.J."/>
            <person name="Ingham P.W."/>
            <person name="Tay A."/>
            <person name="Hillier L.W."/>
            <person name="Minx P."/>
            <person name="Boehm T."/>
            <person name="Wilson R.K."/>
            <person name="Brenner S."/>
            <person name="Warren W.C."/>
        </authorList>
    </citation>
    <scope>NUCLEOTIDE SEQUENCE</scope>
    <source>
        <tissue evidence="17">Liver</tissue>
    </source>
</reference>
<dbReference type="InterPro" id="IPR036028">
    <property type="entry name" value="SH3-like_dom_sf"/>
</dbReference>
<dbReference type="RefSeq" id="XP_007888065.1">
    <property type="nucleotide sequence ID" value="XM_007889874.2"/>
</dbReference>
<reference evidence="19" key="1">
    <citation type="journal article" date="2006" name="Science">
        <title>Ancient noncoding elements conserved in the human genome.</title>
        <authorList>
            <person name="Venkatesh B."/>
            <person name="Kirkness E.F."/>
            <person name="Loh Y.H."/>
            <person name="Halpern A.L."/>
            <person name="Lee A.P."/>
            <person name="Johnson J."/>
            <person name="Dandona N."/>
            <person name="Viswanathan L.D."/>
            <person name="Tay A."/>
            <person name="Venter J.C."/>
            <person name="Strausberg R.L."/>
            <person name="Brenner S."/>
        </authorList>
    </citation>
    <scope>NUCLEOTIDE SEQUENCE [LARGE SCALE GENOMIC DNA]</scope>
</reference>
<proteinExistence type="evidence at transcript level"/>
<evidence type="ECO:0000313" key="19">
    <source>
        <dbReference type="Proteomes" id="UP000314986"/>
    </source>
</evidence>
<dbReference type="SUPFAM" id="SSF103657">
    <property type="entry name" value="BAR/IMD domain-like"/>
    <property type="match status" value="1"/>
</dbReference>
<dbReference type="Pfam" id="PF14604">
    <property type="entry name" value="SH3_9"/>
    <property type="match status" value="1"/>
</dbReference>
<dbReference type="Gene3D" id="2.30.30.40">
    <property type="entry name" value="SH3 Domains"/>
    <property type="match status" value="1"/>
</dbReference>
<keyword evidence="6" id="KW-0597">Phosphoprotein</keyword>
<protein>
    <submittedName>
        <fullName evidence="17">Nostrin-like protein</fullName>
    </submittedName>
</protein>
<keyword evidence="4" id="KW-1003">Cell membrane</keyword>
<reference evidence="19" key="2">
    <citation type="journal article" date="2007" name="PLoS Biol.">
        <title>Survey sequencing and comparative analysis of the elephant shark (Callorhinchus milii) genome.</title>
        <authorList>
            <person name="Venkatesh B."/>
            <person name="Kirkness E.F."/>
            <person name="Loh Y.H."/>
            <person name="Halpern A.L."/>
            <person name="Lee A.P."/>
            <person name="Johnson J."/>
            <person name="Dandona N."/>
            <person name="Viswanathan L.D."/>
            <person name="Tay A."/>
            <person name="Venter J.C."/>
            <person name="Strausberg R.L."/>
            <person name="Brenner S."/>
        </authorList>
    </citation>
    <scope>NUCLEOTIDE SEQUENCE [LARGE SCALE GENOMIC DNA]</scope>
</reference>
<dbReference type="GO" id="GO:0007165">
    <property type="term" value="P:signal transduction"/>
    <property type="evidence" value="ECO:0007669"/>
    <property type="project" value="InterPro"/>
</dbReference>
<dbReference type="SMART" id="SM00326">
    <property type="entry name" value="SH3"/>
    <property type="match status" value="1"/>
</dbReference>
<organism evidence="17">
    <name type="scientific">Callorhinchus milii</name>
    <name type="common">Ghost shark</name>
    <dbReference type="NCBI Taxonomy" id="7868"/>
    <lineage>
        <taxon>Eukaryota</taxon>
        <taxon>Metazoa</taxon>
        <taxon>Chordata</taxon>
        <taxon>Craniata</taxon>
        <taxon>Vertebrata</taxon>
        <taxon>Chondrichthyes</taxon>
        <taxon>Holocephali</taxon>
        <taxon>Chimaeriformes</taxon>
        <taxon>Callorhinchidae</taxon>
        <taxon>Callorhinchus</taxon>
    </lineage>
</organism>
<dbReference type="Pfam" id="PF25610">
    <property type="entry name" value="HR1_TOCA"/>
    <property type="match status" value="1"/>
</dbReference>
<dbReference type="Proteomes" id="UP000314986">
    <property type="component" value="Unassembled WGS sequence"/>
</dbReference>
<dbReference type="InterPro" id="IPR031160">
    <property type="entry name" value="F_BAR_dom"/>
</dbReference>
<evidence type="ECO:0000259" key="14">
    <source>
        <dbReference type="PROSITE" id="PS50002"/>
    </source>
</evidence>
<keyword evidence="19" id="KW-1185">Reference proteome</keyword>
<dbReference type="PANTHER" id="PTHR23065:SF7">
    <property type="entry name" value="NOSTRIN, ISOFORM H"/>
    <property type="match status" value="1"/>
</dbReference>
<dbReference type="InterPro" id="IPR057870">
    <property type="entry name" value="HR1_TOCA"/>
</dbReference>
<dbReference type="PRINTS" id="PR00452">
    <property type="entry name" value="SH3DOMAIN"/>
</dbReference>
<evidence type="ECO:0000256" key="11">
    <source>
        <dbReference type="PROSITE-ProRule" id="PRU00192"/>
    </source>
</evidence>
<dbReference type="GO" id="GO:0005737">
    <property type="term" value="C:cytoplasm"/>
    <property type="evidence" value="ECO:0007669"/>
    <property type="project" value="UniProtKB-SubCell"/>
</dbReference>
<feature type="region of interest" description="Disordered" evidence="13">
    <location>
        <begin position="417"/>
        <end position="471"/>
    </location>
</feature>
<dbReference type="RefSeq" id="XP_007888064.1">
    <property type="nucleotide sequence ID" value="XM_007889873.2"/>
</dbReference>
<keyword evidence="9" id="KW-0472">Membrane</keyword>
<keyword evidence="5" id="KW-0963">Cytoplasm</keyword>
<dbReference type="InterPro" id="IPR001452">
    <property type="entry name" value="SH3_domain"/>
</dbReference>
<dbReference type="PROSITE" id="PS51741">
    <property type="entry name" value="F_BAR"/>
    <property type="match status" value="1"/>
</dbReference>
<dbReference type="KEGG" id="cmk:103176383"/>
<keyword evidence="3 11" id="KW-0728">SH3 domain</keyword>
<evidence type="ECO:0000259" key="16">
    <source>
        <dbReference type="PROSITE" id="PS51860"/>
    </source>
</evidence>
<gene>
    <name evidence="18" type="primary">nostrin</name>
</gene>
<dbReference type="InterPro" id="IPR001060">
    <property type="entry name" value="FCH_dom"/>
</dbReference>
<dbReference type="PROSITE" id="PS51860">
    <property type="entry name" value="REM_1"/>
    <property type="match status" value="1"/>
</dbReference>
<evidence type="ECO:0000313" key="18">
    <source>
        <dbReference type="Ensembl" id="ENSCMIP00000018376.1"/>
    </source>
</evidence>
<dbReference type="OrthoDB" id="28357at2759"/>
<dbReference type="FunFam" id="2.30.30.40:FF:000072">
    <property type="entry name" value="Unconventional Myosin IB"/>
    <property type="match status" value="1"/>
</dbReference>
<dbReference type="SMART" id="SM00055">
    <property type="entry name" value="FCH"/>
    <property type="match status" value="1"/>
</dbReference>
<dbReference type="SUPFAM" id="SSF50044">
    <property type="entry name" value="SH3-domain"/>
    <property type="match status" value="1"/>
</dbReference>
<feature type="domain" description="REM-1" evidence="16">
    <location>
        <begin position="292"/>
        <end position="370"/>
    </location>
</feature>
<feature type="compositionally biased region" description="Polar residues" evidence="13">
    <location>
        <begin position="443"/>
        <end position="454"/>
    </location>
</feature>
<dbReference type="STRING" id="7868.ENSCMIP00000018376"/>
<dbReference type="PANTHER" id="PTHR23065">
    <property type="entry name" value="PROLINE-SERINE-THREONINE PHOSPHATASE INTERACTING PROTEIN 1"/>
    <property type="match status" value="1"/>
</dbReference>
<dbReference type="Ensembl" id="ENSCMIT00000018723.1">
    <property type="protein sequence ID" value="ENSCMIP00000018376.1"/>
    <property type="gene ID" value="ENSCMIG00000008653.1"/>
</dbReference>
<evidence type="ECO:0000256" key="5">
    <source>
        <dbReference type="ARBA" id="ARBA00022490"/>
    </source>
</evidence>
<name>V9KI57_CALMI</name>
<dbReference type="GO" id="GO:0006897">
    <property type="term" value="P:endocytosis"/>
    <property type="evidence" value="ECO:0007669"/>
    <property type="project" value="UniProtKB-KW"/>
</dbReference>
<keyword evidence="7" id="KW-0254">Endocytosis</keyword>
<dbReference type="GO" id="GO:0043226">
    <property type="term" value="C:organelle"/>
    <property type="evidence" value="ECO:0007669"/>
    <property type="project" value="UniProtKB-ARBA"/>
</dbReference>
<evidence type="ECO:0000256" key="3">
    <source>
        <dbReference type="ARBA" id="ARBA00022443"/>
    </source>
</evidence>
<evidence type="ECO:0000256" key="9">
    <source>
        <dbReference type="ARBA" id="ARBA00023136"/>
    </source>
</evidence>
<evidence type="ECO:0000256" key="2">
    <source>
        <dbReference type="ARBA" id="ARBA00004245"/>
    </source>
</evidence>
<evidence type="ECO:0000256" key="1">
    <source>
        <dbReference type="ARBA" id="ARBA00004236"/>
    </source>
</evidence>
<evidence type="ECO:0000256" key="8">
    <source>
        <dbReference type="ARBA" id="ARBA00023054"/>
    </source>
</evidence>
<evidence type="ECO:0000256" key="6">
    <source>
        <dbReference type="ARBA" id="ARBA00022553"/>
    </source>
</evidence>
<dbReference type="AlphaFoldDB" id="V9KI57"/>
<comment type="subcellular location">
    <subcellularLocation>
        <location evidence="1">Cell membrane</location>
    </subcellularLocation>
    <subcellularLocation>
        <location evidence="2">Cytoplasm</location>
        <location evidence="2">Cytoskeleton</location>
    </subcellularLocation>
</comment>
<dbReference type="EMBL" id="JW865532">
    <property type="protein sequence ID" value="AFO98049.1"/>
    <property type="molecule type" value="mRNA"/>
</dbReference>
<dbReference type="SUPFAM" id="SSF46585">
    <property type="entry name" value="HR1 repeat"/>
    <property type="match status" value="1"/>
</dbReference>
<evidence type="ECO:0000256" key="12">
    <source>
        <dbReference type="PROSITE-ProRule" id="PRU01077"/>
    </source>
</evidence>
<dbReference type="PROSITE" id="PS50002">
    <property type="entry name" value="SH3"/>
    <property type="match status" value="1"/>
</dbReference>
<dbReference type="Pfam" id="PF00611">
    <property type="entry name" value="FCH"/>
    <property type="match status" value="1"/>
</dbReference>